<comment type="caution">
    <text evidence="1">The sequence shown here is derived from an EMBL/GenBank/DDBJ whole genome shotgun (WGS) entry which is preliminary data.</text>
</comment>
<dbReference type="RefSeq" id="WP_185757128.1">
    <property type="nucleotide sequence ID" value="NZ_VFPG01000001.1"/>
</dbReference>
<dbReference type="AlphaFoldDB" id="A0A543FFX1"/>
<accession>A0A543FFX1</accession>
<evidence type="ECO:0000313" key="2">
    <source>
        <dbReference type="Proteomes" id="UP000316331"/>
    </source>
</evidence>
<keyword evidence="2" id="KW-1185">Reference proteome</keyword>
<sequence>MAPLTAAVRENSLADVAVTASYVAETELTHRIELIDWERENVAAACASTGSRCR</sequence>
<reference evidence="1 2" key="1">
    <citation type="submission" date="2019-06" db="EMBL/GenBank/DDBJ databases">
        <title>Sequencing the genomes of 1000 actinobacteria strains.</title>
        <authorList>
            <person name="Klenk H.-P."/>
        </authorList>
    </citation>
    <scope>NUCLEOTIDE SEQUENCE [LARGE SCALE GENOMIC DNA]</scope>
    <source>
        <strain evidence="1 2">DSM 103495</strain>
    </source>
</reference>
<protein>
    <submittedName>
        <fullName evidence="1">Uncharacterized protein</fullName>
    </submittedName>
</protein>
<gene>
    <name evidence="1" type="ORF">FB390_4459</name>
</gene>
<name>A0A543FFX1_9NOCA</name>
<dbReference type="Proteomes" id="UP000316331">
    <property type="component" value="Unassembled WGS sequence"/>
</dbReference>
<dbReference type="EMBL" id="VFPG01000001">
    <property type="protein sequence ID" value="TQM32763.1"/>
    <property type="molecule type" value="Genomic_DNA"/>
</dbReference>
<proteinExistence type="predicted"/>
<organism evidence="1 2">
    <name type="scientific">Nocardia bhagyanarayanae</name>
    <dbReference type="NCBI Taxonomy" id="1215925"/>
    <lineage>
        <taxon>Bacteria</taxon>
        <taxon>Bacillati</taxon>
        <taxon>Actinomycetota</taxon>
        <taxon>Actinomycetes</taxon>
        <taxon>Mycobacteriales</taxon>
        <taxon>Nocardiaceae</taxon>
        <taxon>Nocardia</taxon>
    </lineage>
</organism>
<evidence type="ECO:0000313" key="1">
    <source>
        <dbReference type="EMBL" id="TQM32763.1"/>
    </source>
</evidence>